<reference evidence="2" key="1">
    <citation type="submission" date="2023-04" db="EMBL/GenBank/DDBJ databases">
        <title>Phytophthora fragariaefolia NBRC 109709.</title>
        <authorList>
            <person name="Ichikawa N."/>
            <person name="Sato H."/>
            <person name="Tonouchi N."/>
        </authorList>
    </citation>
    <scope>NUCLEOTIDE SEQUENCE</scope>
    <source>
        <strain evidence="2">NBRC 109709</strain>
    </source>
</reference>
<keyword evidence="3" id="KW-1185">Reference proteome</keyword>
<evidence type="ECO:0000256" key="1">
    <source>
        <dbReference type="SAM" id="MobiDB-lite"/>
    </source>
</evidence>
<organism evidence="2 3">
    <name type="scientific">Phytophthora fragariaefolia</name>
    <dbReference type="NCBI Taxonomy" id="1490495"/>
    <lineage>
        <taxon>Eukaryota</taxon>
        <taxon>Sar</taxon>
        <taxon>Stramenopiles</taxon>
        <taxon>Oomycota</taxon>
        <taxon>Peronosporomycetes</taxon>
        <taxon>Peronosporales</taxon>
        <taxon>Peronosporaceae</taxon>
        <taxon>Phytophthora</taxon>
    </lineage>
</organism>
<gene>
    <name evidence="2" type="ORF">Pfra01_000974900</name>
</gene>
<proteinExistence type="predicted"/>
<protein>
    <submittedName>
        <fullName evidence="2">Unnamed protein product</fullName>
    </submittedName>
</protein>
<dbReference type="AlphaFoldDB" id="A0A9W6XD09"/>
<accession>A0A9W6XD09</accession>
<dbReference type="OrthoDB" id="73967at2759"/>
<evidence type="ECO:0000313" key="2">
    <source>
        <dbReference type="EMBL" id="GMF36087.1"/>
    </source>
</evidence>
<name>A0A9W6XD09_9STRA</name>
<comment type="caution">
    <text evidence="2">The sequence shown here is derived from an EMBL/GenBank/DDBJ whole genome shotgun (WGS) entry which is preliminary data.</text>
</comment>
<sequence length="204" mass="22886">MDTVRSEYSEGRPFEEVQPVFVDAMVQESNNQETGIRNRKRAAKPLLSKQAAALKDEEDREALEIVLQRQLSAFTSKLEYLEQFADTSLPLRAKTRAGPRRRRRVVREDMHLAPLGPGRSNLQAAKSLASLPSHYVRKDDRNLRASTSLQILRPLSQIHPDNGDAEDAQDDAERPGECTCGDASIYHGVADELDNDEQFLRSGS</sequence>
<evidence type="ECO:0000313" key="3">
    <source>
        <dbReference type="Proteomes" id="UP001165121"/>
    </source>
</evidence>
<dbReference type="Proteomes" id="UP001165121">
    <property type="component" value="Unassembled WGS sequence"/>
</dbReference>
<dbReference type="EMBL" id="BSXT01000909">
    <property type="protein sequence ID" value="GMF36087.1"/>
    <property type="molecule type" value="Genomic_DNA"/>
</dbReference>
<feature type="region of interest" description="Disordered" evidence="1">
    <location>
        <begin position="154"/>
        <end position="179"/>
    </location>
</feature>